<dbReference type="InterPro" id="IPR003675">
    <property type="entry name" value="Rce1/LyrA-like_dom"/>
</dbReference>
<evidence type="ECO:0000256" key="1">
    <source>
        <dbReference type="SAM" id="Phobius"/>
    </source>
</evidence>
<keyword evidence="1" id="KW-1133">Transmembrane helix</keyword>
<name>A0ABP7UL37_9BACT</name>
<sequence>MSDYFRLFVARRIRFNWKTGAFLIAIFTVSRFVLVLYANATKSYQAVPYIFGAMLALPLILLARPGRQKIGLVWPTRWWGVLLGALLGIASCAALFYLTVFFFGFGEGNSLVYIARSYANLPSVLNEHNRLTYFLIYAGISMGFSPLGEEVFYRGLIHECFAQSVGNRKAALVDSAAFALVHVAHFGLVYSGHGWHLLAGPTLLWVAGLFITCLLFSVARAKSGSIVGAVVAHALFNLTMNYCIFYRIL</sequence>
<dbReference type="RefSeq" id="WP_345057219.1">
    <property type="nucleotide sequence ID" value="NZ_BAABDK010000029.1"/>
</dbReference>
<feature type="transmembrane region" description="Helical" evidence="1">
    <location>
        <begin position="46"/>
        <end position="66"/>
    </location>
</feature>
<feature type="transmembrane region" description="Helical" evidence="1">
    <location>
        <begin position="170"/>
        <end position="190"/>
    </location>
</feature>
<dbReference type="Proteomes" id="UP001501469">
    <property type="component" value="Unassembled WGS sequence"/>
</dbReference>
<dbReference type="Pfam" id="PF02517">
    <property type="entry name" value="Rce1-like"/>
    <property type="match status" value="1"/>
</dbReference>
<organism evidence="3 4">
    <name type="scientific">Hymenobacter glaciei</name>
    <dbReference type="NCBI Taxonomy" id="877209"/>
    <lineage>
        <taxon>Bacteria</taxon>
        <taxon>Pseudomonadati</taxon>
        <taxon>Bacteroidota</taxon>
        <taxon>Cytophagia</taxon>
        <taxon>Cytophagales</taxon>
        <taxon>Hymenobacteraceae</taxon>
        <taxon>Hymenobacter</taxon>
    </lineage>
</organism>
<feature type="transmembrane region" description="Helical" evidence="1">
    <location>
        <begin position="226"/>
        <end position="248"/>
    </location>
</feature>
<feature type="transmembrane region" description="Helical" evidence="1">
    <location>
        <begin position="131"/>
        <end position="149"/>
    </location>
</feature>
<evidence type="ECO:0000313" key="3">
    <source>
        <dbReference type="EMBL" id="GAA4046539.1"/>
    </source>
</evidence>
<evidence type="ECO:0000313" key="4">
    <source>
        <dbReference type="Proteomes" id="UP001501469"/>
    </source>
</evidence>
<comment type="caution">
    <text evidence="3">The sequence shown here is derived from an EMBL/GenBank/DDBJ whole genome shotgun (WGS) entry which is preliminary data.</text>
</comment>
<dbReference type="EMBL" id="BAABDK010000029">
    <property type="protein sequence ID" value="GAA4046539.1"/>
    <property type="molecule type" value="Genomic_DNA"/>
</dbReference>
<keyword evidence="4" id="KW-1185">Reference proteome</keyword>
<evidence type="ECO:0000259" key="2">
    <source>
        <dbReference type="Pfam" id="PF02517"/>
    </source>
</evidence>
<reference evidence="4" key="1">
    <citation type="journal article" date="2019" name="Int. J. Syst. Evol. Microbiol.">
        <title>The Global Catalogue of Microorganisms (GCM) 10K type strain sequencing project: providing services to taxonomists for standard genome sequencing and annotation.</title>
        <authorList>
            <consortium name="The Broad Institute Genomics Platform"/>
            <consortium name="The Broad Institute Genome Sequencing Center for Infectious Disease"/>
            <person name="Wu L."/>
            <person name="Ma J."/>
        </authorList>
    </citation>
    <scope>NUCLEOTIDE SEQUENCE [LARGE SCALE GENOMIC DNA]</scope>
    <source>
        <strain evidence="4">JCM 17225</strain>
    </source>
</reference>
<feature type="domain" description="CAAX prenyl protease 2/Lysostaphin resistance protein A-like" evidence="2">
    <location>
        <begin position="135"/>
        <end position="238"/>
    </location>
</feature>
<protein>
    <recommendedName>
        <fullName evidence="2">CAAX prenyl protease 2/Lysostaphin resistance protein A-like domain-containing protein</fullName>
    </recommendedName>
</protein>
<keyword evidence="1" id="KW-0812">Transmembrane</keyword>
<accession>A0ABP7UL37</accession>
<proteinExistence type="predicted"/>
<feature type="transmembrane region" description="Helical" evidence="1">
    <location>
        <begin position="21"/>
        <end position="40"/>
    </location>
</feature>
<gene>
    <name evidence="3" type="ORF">GCM10022409_35740</name>
</gene>
<feature type="transmembrane region" description="Helical" evidence="1">
    <location>
        <begin position="202"/>
        <end position="219"/>
    </location>
</feature>
<feature type="transmembrane region" description="Helical" evidence="1">
    <location>
        <begin position="78"/>
        <end position="103"/>
    </location>
</feature>
<keyword evidence="1" id="KW-0472">Membrane</keyword>